<dbReference type="RefSeq" id="WP_161859262.1">
    <property type="nucleotide sequence ID" value="NZ_CP047491.1"/>
</dbReference>
<organism evidence="2 5">
    <name type="scientific">Microbulbifer hydrolyticus</name>
    <dbReference type="NCBI Taxonomy" id="48074"/>
    <lineage>
        <taxon>Bacteria</taxon>
        <taxon>Pseudomonadati</taxon>
        <taxon>Pseudomonadota</taxon>
        <taxon>Gammaproteobacteria</taxon>
        <taxon>Cellvibrionales</taxon>
        <taxon>Microbulbiferaceae</taxon>
        <taxon>Microbulbifer</taxon>
    </lineage>
</organism>
<reference evidence="2 5" key="2">
    <citation type="submission" date="2020-08" db="EMBL/GenBank/DDBJ databases">
        <title>Genomic Encyclopedia of Type Strains, Phase IV (KMG-IV): sequencing the most valuable type-strain genomes for metagenomic binning, comparative biology and taxonomic classification.</title>
        <authorList>
            <person name="Goeker M."/>
        </authorList>
    </citation>
    <scope>NUCLEOTIDE SEQUENCE [LARGE SCALE GENOMIC DNA]</scope>
    <source>
        <strain evidence="2 5">DSM 11525</strain>
    </source>
</reference>
<dbReference type="OrthoDB" id="2462219at2"/>
<protein>
    <recommendedName>
        <fullName evidence="1">Asparagine synthetase domain-containing protein</fullName>
    </recommendedName>
</protein>
<dbReference type="EMBL" id="JACHHR010000003">
    <property type="protein sequence ID" value="MBB5212303.1"/>
    <property type="molecule type" value="Genomic_DNA"/>
</dbReference>
<evidence type="ECO:0000313" key="5">
    <source>
        <dbReference type="Proteomes" id="UP000563601"/>
    </source>
</evidence>
<keyword evidence="4" id="KW-1185">Reference proteome</keyword>
<dbReference type="Gene3D" id="3.40.50.620">
    <property type="entry name" value="HUPs"/>
    <property type="match status" value="1"/>
</dbReference>
<proteinExistence type="predicted"/>
<dbReference type="Proteomes" id="UP000563601">
    <property type="component" value="Unassembled WGS sequence"/>
</dbReference>
<dbReference type="GO" id="GO:0004066">
    <property type="term" value="F:asparagine synthase (glutamine-hydrolyzing) activity"/>
    <property type="evidence" value="ECO:0007669"/>
    <property type="project" value="InterPro"/>
</dbReference>
<dbReference type="AlphaFoldDB" id="A0A6P1TEK1"/>
<dbReference type="InterPro" id="IPR001962">
    <property type="entry name" value="Asn_synthase"/>
</dbReference>
<evidence type="ECO:0000313" key="4">
    <source>
        <dbReference type="Proteomes" id="UP000464675"/>
    </source>
</evidence>
<evidence type="ECO:0000259" key="1">
    <source>
        <dbReference type="Pfam" id="PF00733"/>
    </source>
</evidence>
<dbReference type="Pfam" id="PF00733">
    <property type="entry name" value="Asn_synthase"/>
    <property type="match status" value="1"/>
</dbReference>
<accession>A0A6P1TEK1</accession>
<reference evidence="3 4" key="1">
    <citation type="submission" date="2020-01" db="EMBL/GenBank/DDBJ databases">
        <title>The possibility of degradation of plastic by Microbulbifer hydrolyticus IRE-31.</title>
        <authorList>
            <person name="Liu L."/>
        </authorList>
    </citation>
    <scope>NUCLEOTIDE SEQUENCE [LARGE SCALE GENOMIC DNA]</scope>
    <source>
        <strain evidence="3 4">IRE-31</strain>
    </source>
</reference>
<feature type="domain" description="Asparagine synthetase" evidence="1">
    <location>
        <begin position="279"/>
        <end position="340"/>
    </location>
</feature>
<sequence length="519" mass="58385">MFDWMQGRVRKPVSPVDTRFEVDPVPLYSPDDNEAFFSGADVSSDLYKYGFVACINGTAEPNLGRLKTINGWPARAWSDWVVAHHPDTSLVCAESSGCQLAIIGEVFDPFSKEFDAQAIADSLCELSANEPLFLDRLDALSGRFVVLARHGREWFVYHDAFSSRSVYYNAQLPGVIASHAGLMAEVTAEPVDFNVMSFTISEAYRKRDVKYLPGCRTVYENIFYCPANHRLNIFRNRAQRYWPREGCVGSNTPDGELIQYLDGYGDYIRSRYDRELFGLTGGLDSRTLLAALAAKKMPMHTFTLYRGDQNGGSATDIALARDLASSLGLEHETLKVDFTRLNPEYFTAPIQIIRQNTGFARLNSAFSNAQLMSHFRGRFPGESLSYSRGFGGEILRGFYQGRSHEIQSPTADAFSRAYDVMQGSSFVRASFQHFIDSSDFSNLHGVDVNDVFYWEHRMSGWGALAIAETDLTARTFAGYNSRRLYNAFLGLPIAERLQRKAFKSAIAHFKPELLEFDVE</sequence>
<dbReference type="GO" id="GO:0006529">
    <property type="term" value="P:asparagine biosynthetic process"/>
    <property type="evidence" value="ECO:0007669"/>
    <property type="project" value="InterPro"/>
</dbReference>
<dbReference type="EMBL" id="CP047491">
    <property type="protein sequence ID" value="QHQ39950.1"/>
    <property type="molecule type" value="Genomic_DNA"/>
</dbReference>
<dbReference type="InterPro" id="IPR014729">
    <property type="entry name" value="Rossmann-like_a/b/a_fold"/>
</dbReference>
<dbReference type="SUPFAM" id="SSF52402">
    <property type="entry name" value="Adenine nucleotide alpha hydrolases-like"/>
    <property type="match status" value="1"/>
</dbReference>
<name>A0A6P1TEK1_9GAMM</name>
<dbReference type="Proteomes" id="UP000464675">
    <property type="component" value="Chromosome"/>
</dbReference>
<gene>
    <name evidence="3" type="ORF">GTQ55_13795</name>
    <name evidence="2" type="ORF">HNQ53_002528</name>
</gene>
<evidence type="ECO:0000313" key="3">
    <source>
        <dbReference type="EMBL" id="QHQ39950.1"/>
    </source>
</evidence>
<evidence type="ECO:0000313" key="2">
    <source>
        <dbReference type="EMBL" id="MBB5212303.1"/>
    </source>
</evidence>